<proteinExistence type="predicted"/>
<protein>
    <submittedName>
        <fullName evidence="2">Uncharacterized protein</fullName>
    </submittedName>
</protein>
<name>A0A8K0JLL3_9TREE</name>
<evidence type="ECO:0000313" key="2">
    <source>
        <dbReference type="EMBL" id="KAG7532230.1"/>
    </source>
</evidence>
<evidence type="ECO:0000313" key="3">
    <source>
        <dbReference type="Proteomes" id="UP000812966"/>
    </source>
</evidence>
<dbReference type="EMBL" id="JABELV010000070">
    <property type="protein sequence ID" value="KAG7532230.1"/>
    <property type="molecule type" value="Genomic_DNA"/>
</dbReference>
<sequence length="168" mass="17892">MIKGSAIAILLSLLAHAGTAVAQSSVQPAAVTPVGIPSNSSGPPPDIHFCDGAAQESKDWSFAAFKFYKATWTGADSKRTGGVVVDSLVACTSACWGQRMTVEPCMAVNWNKGTGMCDFYANKFTGVKRYESSEPQNDVALMYRSCQNLDDLGSPECCEIGYDLDAFV</sequence>
<feature type="chain" id="PRO_5035444082" evidence="1">
    <location>
        <begin position="23"/>
        <end position="168"/>
    </location>
</feature>
<evidence type="ECO:0000256" key="1">
    <source>
        <dbReference type="SAM" id="SignalP"/>
    </source>
</evidence>
<gene>
    <name evidence="2" type="ORF">FFLO_03698</name>
</gene>
<feature type="signal peptide" evidence="1">
    <location>
        <begin position="1"/>
        <end position="22"/>
    </location>
</feature>
<keyword evidence="3" id="KW-1185">Reference proteome</keyword>
<comment type="caution">
    <text evidence="2">The sequence shown here is derived from an EMBL/GenBank/DDBJ whole genome shotgun (WGS) entry which is preliminary data.</text>
</comment>
<dbReference type="AlphaFoldDB" id="A0A8K0JLL3"/>
<organism evidence="2 3">
    <name type="scientific">Filobasidium floriforme</name>
    <dbReference type="NCBI Taxonomy" id="5210"/>
    <lineage>
        <taxon>Eukaryota</taxon>
        <taxon>Fungi</taxon>
        <taxon>Dikarya</taxon>
        <taxon>Basidiomycota</taxon>
        <taxon>Agaricomycotina</taxon>
        <taxon>Tremellomycetes</taxon>
        <taxon>Filobasidiales</taxon>
        <taxon>Filobasidiaceae</taxon>
        <taxon>Filobasidium</taxon>
    </lineage>
</organism>
<reference evidence="2" key="1">
    <citation type="submission" date="2020-04" db="EMBL/GenBank/DDBJ databases">
        <title>Analysis of mating type loci in Filobasidium floriforme.</title>
        <authorList>
            <person name="Nowrousian M."/>
        </authorList>
    </citation>
    <scope>NUCLEOTIDE SEQUENCE</scope>
    <source>
        <strain evidence="2">CBS 6242</strain>
    </source>
</reference>
<keyword evidence="1" id="KW-0732">Signal</keyword>
<accession>A0A8K0JLL3</accession>
<dbReference type="Proteomes" id="UP000812966">
    <property type="component" value="Unassembled WGS sequence"/>
</dbReference>